<dbReference type="InterPro" id="IPR003439">
    <property type="entry name" value="ABC_transporter-like_ATP-bd"/>
</dbReference>
<dbReference type="CDD" id="cd18595">
    <property type="entry name" value="ABC_6TM_MRP1_2_3_6_D1_like"/>
    <property type="match status" value="1"/>
</dbReference>
<dbReference type="InterPro" id="IPR017871">
    <property type="entry name" value="ABC_transporter-like_CS"/>
</dbReference>
<dbReference type="Pfam" id="PF24357">
    <property type="entry name" value="TMD0_ABC"/>
    <property type="match status" value="1"/>
</dbReference>
<evidence type="ECO:0000256" key="8">
    <source>
        <dbReference type="ARBA" id="ARBA00022989"/>
    </source>
</evidence>
<dbReference type="Proteomes" id="UP001283361">
    <property type="component" value="Unassembled WGS sequence"/>
</dbReference>
<dbReference type="PANTHER" id="PTHR24223">
    <property type="entry name" value="ATP-BINDING CASSETTE SUB-FAMILY C"/>
    <property type="match status" value="1"/>
</dbReference>
<evidence type="ECO:0000256" key="7">
    <source>
        <dbReference type="ARBA" id="ARBA00022840"/>
    </source>
</evidence>
<name>A0AAE1CKP5_9GAST</name>
<protein>
    <recommendedName>
        <fullName evidence="10">ABC-type glutathione-S-conjugate transporter</fullName>
        <ecNumber evidence="10">7.6.2.3</ecNumber>
    </recommendedName>
</protein>
<comment type="catalytic activity">
    <reaction evidence="11">
        <text>leukotriene C4(in) + ATP + H2O = leukotriene C4(out) + ADP + phosphate + H(+)</text>
        <dbReference type="Rhea" id="RHEA:38963"/>
        <dbReference type="ChEBI" id="CHEBI:15377"/>
        <dbReference type="ChEBI" id="CHEBI:15378"/>
        <dbReference type="ChEBI" id="CHEBI:30616"/>
        <dbReference type="ChEBI" id="CHEBI:43474"/>
        <dbReference type="ChEBI" id="CHEBI:57973"/>
        <dbReference type="ChEBI" id="CHEBI:456216"/>
    </reaction>
    <physiologicalReaction direction="left-to-right" evidence="11">
        <dbReference type="Rhea" id="RHEA:38964"/>
    </physiologicalReaction>
</comment>
<dbReference type="CDD" id="cd03250">
    <property type="entry name" value="ABCC_MRP_domain1"/>
    <property type="match status" value="1"/>
</dbReference>
<proteinExistence type="inferred from homology"/>
<dbReference type="Gene3D" id="1.20.1560.10">
    <property type="entry name" value="ABC transporter type 1, transmembrane domain"/>
    <property type="match status" value="2"/>
</dbReference>
<evidence type="ECO:0000256" key="3">
    <source>
        <dbReference type="ARBA" id="ARBA00022448"/>
    </source>
</evidence>
<evidence type="ECO:0000256" key="12">
    <source>
        <dbReference type="SAM" id="Phobius"/>
    </source>
</evidence>
<evidence type="ECO:0000256" key="4">
    <source>
        <dbReference type="ARBA" id="ARBA00022692"/>
    </source>
</evidence>
<reference evidence="15" key="1">
    <citation type="journal article" date="2023" name="G3 (Bethesda)">
        <title>A reference genome for the long-term kleptoplast-retaining sea slug Elysia crispata morphotype clarki.</title>
        <authorList>
            <person name="Eastman K.E."/>
            <person name="Pendleton A.L."/>
            <person name="Shaikh M.A."/>
            <person name="Suttiyut T."/>
            <person name="Ogas R."/>
            <person name="Tomko P."/>
            <person name="Gavelis G."/>
            <person name="Widhalm J.R."/>
            <person name="Wisecaver J.H."/>
        </authorList>
    </citation>
    <scope>NUCLEOTIDE SEQUENCE</scope>
    <source>
        <strain evidence="15">ECLA1</strain>
    </source>
</reference>
<evidence type="ECO:0000259" key="13">
    <source>
        <dbReference type="PROSITE" id="PS50893"/>
    </source>
</evidence>
<dbReference type="Gene3D" id="3.40.50.300">
    <property type="entry name" value="P-loop containing nucleotide triphosphate hydrolases"/>
    <property type="match status" value="1"/>
</dbReference>
<feature type="transmembrane region" description="Helical" evidence="12">
    <location>
        <begin position="967"/>
        <end position="987"/>
    </location>
</feature>
<feature type="transmembrane region" description="Helical" evidence="12">
    <location>
        <begin position="1090"/>
        <end position="1113"/>
    </location>
</feature>
<dbReference type="Pfam" id="PF00664">
    <property type="entry name" value="ABC_membrane"/>
    <property type="match status" value="2"/>
</dbReference>
<dbReference type="PROSITE" id="PS00211">
    <property type="entry name" value="ABC_TRANSPORTER_1"/>
    <property type="match status" value="1"/>
</dbReference>
<keyword evidence="5" id="KW-0677">Repeat</keyword>
<dbReference type="GO" id="GO:0015431">
    <property type="term" value="F:ABC-type glutathione S-conjugate transporter activity"/>
    <property type="evidence" value="ECO:0007669"/>
    <property type="project" value="UniProtKB-EC"/>
</dbReference>
<dbReference type="PROSITE" id="PS50893">
    <property type="entry name" value="ABC_TRANSPORTER_2"/>
    <property type="match status" value="1"/>
</dbReference>
<feature type="transmembrane region" description="Helical" evidence="12">
    <location>
        <begin position="62"/>
        <end position="82"/>
    </location>
</feature>
<evidence type="ECO:0000313" key="16">
    <source>
        <dbReference type="Proteomes" id="UP001283361"/>
    </source>
</evidence>
<dbReference type="InterPro" id="IPR003593">
    <property type="entry name" value="AAA+_ATPase"/>
</dbReference>
<dbReference type="SUPFAM" id="SSF90123">
    <property type="entry name" value="ABC transporter transmembrane region"/>
    <property type="match status" value="2"/>
</dbReference>
<feature type="transmembrane region" description="Helical" evidence="12">
    <location>
        <begin position="131"/>
        <end position="149"/>
    </location>
</feature>
<evidence type="ECO:0000256" key="10">
    <source>
        <dbReference type="ARBA" id="ARBA00024220"/>
    </source>
</evidence>
<organism evidence="15 16">
    <name type="scientific">Elysia crispata</name>
    <name type="common">lettuce slug</name>
    <dbReference type="NCBI Taxonomy" id="231223"/>
    <lineage>
        <taxon>Eukaryota</taxon>
        <taxon>Metazoa</taxon>
        <taxon>Spiralia</taxon>
        <taxon>Lophotrochozoa</taxon>
        <taxon>Mollusca</taxon>
        <taxon>Gastropoda</taxon>
        <taxon>Heterobranchia</taxon>
        <taxon>Euthyneura</taxon>
        <taxon>Panpulmonata</taxon>
        <taxon>Sacoglossa</taxon>
        <taxon>Placobranchoidea</taxon>
        <taxon>Plakobranchidae</taxon>
        <taxon>Elysia</taxon>
    </lineage>
</organism>
<comment type="caution">
    <text evidence="15">The sequence shown here is derived from an EMBL/GenBank/DDBJ whole genome shotgun (WGS) entry which is preliminary data.</text>
</comment>
<dbReference type="InterPro" id="IPR011527">
    <property type="entry name" value="ABC1_TM_dom"/>
</dbReference>
<dbReference type="SMART" id="SM00382">
    <property type="entry name" value="AAA"/>
    <property type="match status" value="1"/>
</dbReference>
<feature type="domain" description="ABC transmembrane type-1" evidence="14">
    <location>
        <begin position="314"/>
        <end position="593"/>
    </location>
</feature>
<dbReference type="InterPro" id="IPR050173">
    <property type="entry name" value="ABC_transporter_C-like"/>
</dbReference>
<evidence type="ECO:0000256" key="2">
    <source>
        <dbReference type="ARBA" id="ARBA00009726"/>
    </source>
</evidence>
<dbReference type="Pfam" id="PF00005">
    <property type="entry name" value="ABC_tran"/>
    <property type="match status" value="1"/>
</dbReference>
<dbReference type="GO" id="GO:0005774">
    <property type="term" value="C:vacuolar membrane"/>
    <property type="evidence" value="ECO:0007669"/>
    <property type="project" value="UniProtKB-SubCell"/>
</dbReference>
<gene>
    <name evidence="15" type="ORF">RRG08_049006</name>
</gene>
<feature type="transmembrane region" description="Helical" evidence="12">
    <location>
        <begin position="102"/>
        <end position="119"/>
    </location>
</feature>
<feature type="transmembrane region" description="Helical" evidence="12">
    <location>
        <begin position="422"/>
        <end position="444"/>
    </location>
</feature>
<feature type="transmembrane region" description="Helical" evidence="12">
    <location>
        <begin position="567"/>
        <end position="592"/>
    </location>
</feature>
<dbReference type="InterPro" id="IPR027417">
    <property type="entry name" value="P-loop_NTPase"/>
</dbReference>
<dbReference type="PANTHER" id="PTHR24223:SF443">
    <property type="entry name" value="MULTIDRUG-RESISTANCE LIKE PROTEIN 1, ISOFORM I"/>
    <property type="match status" value="1"/>
</dbReference>
<feature type="transmembrane region" description="Helical" evidence="12">
    <location>
        <begin position="31"/>
        <end position="50"/>
    </location>
</feature>
<evidence type="ECO:0000313" key="15">
    <source>
        <dbReference type="EMBL" id="KAK3704049.1"/>
    </source>
</evidence>
<dbReference type="SUPFAM" id="SSF52540">
    <property type="entry name" value="P-loop containing nucleoside triphosphate hydrolases"/>
    <property type="match status" value="1"/>
</dbReference>
<comment type="similarity">
    <text evidence="2">Belongs to the ABC transporter superfamily. ABCC family. Conjugate transporter (TC 3.A.1.208) subfamily.</text>
</comment>
<feature type="transmembrane region" description="Helical" evidence="12">
    <location>
        <begin position="161"/>
        <end position="182"/>
    </location>
</feature>
<dbReference type="InterPro" id="IPR056227">
    <property type="entry name" value="TMD0_ABC"/>
</dbReference>
<accession>A0AAE1CKP5</accession>
<feature type="transmembrane region" description="Helical" evidence="12">
    <location>
        <begin position="306"/>
        <end position="328"/>
    </location>
</feature>
<feature type="transmembrane region" description="Helical" evidence="12">
    <location>
        <begin position="1023"/>
        <end position="1050"/>
    </location>
</feature>
<dbReference type="EMBL" id="JAWDGP010007809">
    <property type="protein sequence ID" value="KAK3704049.1"/>
    <property type="molecule type" value="Genomic_DNA"/>
</dbReference>
<keyword evidence="9 12" id="KW-0472">Membrane</keyword>
<feature type="transmembrane region" description="Helical" evidence="12">
    <location>
        <begin position="528"/>
        <end position="555"/>
    </location>
</feature>
<evidence type="ECO:0000256" key="11">
    <source>
        <dbReference type="ARBA" id="ARBA00047523"/>
    </source>
</evidence>
<feature type="domain" description="ABC transmembrane type-1" evidence="14">
    <location>
        <begin position="978"/>
        <end position="1149"/>
    </location>
</feature>
<keyword evidence="16" id="KW-1185">Reference proteome</keyword>
<dbReference type="PROSITE" id="PS50929">
    <property type="entry name" value="ABC_TM1F"/>
    <property type="match status" value="2"/>
</dbReference>
<evidence type="ECO:0000256" key="6">
    <source>
        <dbReference type="ARBA" id="ARBA00022741"/>
    </source>
</evidence>
<sequence length="1149" mass="128845">MAAGLCRSPLWDANVTWYTSDPDFTPCFQDAVLALLPVAYLLIVAPYRFLRLKQKPYKVLPWGSLSCLKLVVVGVLMCFAAFESIFALTEISAGEKKVPITVLSPLIIMLAMIIVALLLNWERKHGIRSSGYLVIFWFIAICTGVIRLRSDIKYAKEKNEVPPSIFIHYPCLLFGFILSCLVDEKIQEATENVDEKPCPEKESSFLSQITFWWFTGMVIQGYRKALTTEDLWSLNKEDKAEYVASKFYKKWNLVKEVPPVGSIFDGDIQEASFVFKEGSAILTPYTPGLDEGKTPKRSLLSALVRTYFWFFTKAAILKFIYDCMVFVSPQLLRLLIQFTSSDEYLWRGFFYSSVLLFLSVMQSLILHQYFHFTFLLGMRLRSNIISVIYKKTLHLSNSAKRSSTVGEIVNLMSVDAQRFMDLTTYLHMIWSGPFQISLALYFLWQTLGPSALAGIAVMILLIPINGLIAHKVRQYQILQMKLKDSRIKLMNEILNGIKVLKLYAWEDSFEKQVLDIRSKELNVLKKSAYLNALTTFFWTCAPFMVSLTTFGVYVLSSPDHVLDAEKAFVSLALFNILRFPLSMVPTVITNLVQANVSLKRLQNFIDHKEIDPDNIESLDYGGKDAIQILDGTFAWVEESNTLKNINMYVEEGSLVAVVGAVGSGKSSLLSAILGEMDKSSGTVFVRGSVAYVAQQAWIQNDTLQKNILFNKELDEQRYQKVVNACALIPDLKLLASGDQTEIGEKGINLSGGQKQRVSLARAVYADSDVYLLDDPLSAVDSHVGKQLFDEVIGPEGMLKKKTRVLVTHGISFLPQVDKIIVLVDGQVSEAGSFRELMTLNGAFAEFLRNYLNEELTEEKAGALGEADIKSVREEILSQLGSCAGDEKELQRQVSKISERIRLDSEARGSTNSLSSGLRKRIGSSEVDLVEEKEKLINGQPKGQEEKDKLIQAETAETGRVKMAVFMAYIRAVGPTLSVVIMIFYVLYNGTSIYANIWLSEWSNDARDPNITSDTSQRDLRLGVYGALGLAQGVTVMACAFITALGGIAASRELFFQFLGRLLRSPLSFFERRQTGVILNRCSEDMAELDYVVHFSVRSMLMVVLSAVGTAIVMAYATPWILVMFPILAPPYLLAQVLQDTFLRKKNIVK</sequence>
<keyword evidence="7" id="KW-0067">ATP-binding</keyword>
<dbReference type="GO" id="GO:0016887">
    <property type="term" value="F:ATP hydrolysis activity"/>
    <property type="evidence" value="ECO:0007669"/>
    <property type="project" value="InterPro"/>
</dbReference>
<keyword evidence="3" id="KW-0813">Transport</keyword>
<feature type="domain" description="ABC transporter" evidence="13">
    <location>
        <begin position="626"/>
        <end position="849"/>
    </location>
</feature>
<keyword evidence="6" id="KW-0547">Nucleotide-binding</keyword>
<evidence type="ECO:0000256" key="1">
    <source>
        <dbReference type="ARBA" id="ARBA00004128"/>
    </source>
</evidence>
<dbReference type="GO" id="GO:0005524">
    <property type="term" value="F:ATP binding"/>
    <property type="evidence" value="ECO:0007669"/>
    <property type="project" value="UniProtKB-KW"/>
</dbReference>
<feature type="transmembrane region" description="Helical" evidence="12">
    <location>
        <begin position="450"/>
        <end position="470"/>
    </location>
</feature>
<comment type="subcellular location">
    <subcellularLocation>
        <location evidence="1">Vacuole membrane</location>
        <topology evidence="1">Multi-pass membrane protein</topology>
    </subcellularLocation>
</comment>
<dbReference type="AlphaFoldDB" id="A0AAE1CKP5"/>
<dbReference type="InterPro" id="IPR036640">
    <property type="entry name" value="ABC1_TM_sf"/>
</dbReference>
<evidence type="ECO:0000256" key="5">
    <source>
        <dbReference type="ARBA" id="ARBA00022737"/>
    </source>
</evidence>
<keyword evidence="4 12" id="KW-0812">Transmembrane</keyword>
<feature type="transmembrane region" description="Helical" evidence="12">
    <location>
        <begin position="348"/>
        <end position="370"/>
    </location>
</feature>
<evidence type="ECO:0000256" key="9">
    <source>
        <dbReference type="ARBA" id="ARBA00023136"/>
    </source>
</evidence>
<evidence type="ECO:0000259" key="14">
    <source>
        <dbReference type="PROSITE" id="PS50929"/>
    </source>
</evidence>
<keyword evidence="8 12" id="KW-1133">Transmembrane helix</keyword>
<dbReference type="FunFam" id="3.40.50.300:FF:000293">
    <property type="entry name" value="ATP binding cassette subfamily C member 1"/>
    <property type="match status" value="1"/>
</dbReference>
<dbReference type="EC" id="7.6.2.3" evidence="10"/>
<dbReference type="FunFam" id="1.20.1560.10:FF:000007">
    <property type="entry name" value="ATP-binding cassette subfamily C member 1"/>
    <property type="match status" value="1"/>
</dbReference>